<proteinExistence type="predicted"/>
<name>A0ABZ2J1M4_9CHLR</name>
<dbReference type="RefSeq" id="WP_338736943.1">
    <property type="nucleotide sequence ID" value="NZ_CP146612.1"/>
</dbReference>
<reference evidence="1 2" key="1">
    <citation type="submission" date="2024-03" db="EMBL/GenBank/DDBJ databases">
        <title>A Dehalogenimonas Isolated from Estuarine Sediments Dihaloeliminates Chlorinated Alkanes.</title>
        <authorList>
            <person name="Yang Y."/>
            <person name="Wang H."/>
        </authorList>
    </citation>
    <scope>NUCLEOTIDE SEQUENCE [LARGE SCALE GENOMIC DNA]</scope>
    <source>
        <strain evidence="1 2">W</strain>
    </source>
</reference>
<evidence type="ECO:0000313" key="2">
    <source>
        <dbReference type="Proteomes" id="UP001375370"/>
    </source>
</evidence>
<keyword evidence="2" id="KW-1185">Reference proteome</keyword>
<accession>A0ABZ2J1M4</accession>
<dbReference type="Proteomes" id="UP001375370">
    <property type="component" value="Chromosome"/>
</dbReference>
<gene>
    <name evidence="1" type="ORF">V8247_06040</name>
</gene>
<sequence length="64" mass="7289">MMYKIKSCPRCQVGDVFGSSDEYGAYEQCFQCGWVNYGDKVLSQKEAEAEKLEAVGSKDRRGRR</sequence>
<protein>
    <recommendedName>
        <fullName evidence="3">Cysteine-rich CPCC domain-containing protein</fullName>
    </recommendedName>
</protein>
<evidence type="ECO:0000313" key="1">
    <source>
        <dbReference type="EMBL" id="WWX24822.1"/>
    </source>
</evidence>
<dbReference type="EMBL" id="CP146612">
    <property type="protein sequence ID" value="WWX24822.1"/>
    <property type="molecule type" value="Genomic_DNA"/>
</dbReference>
<organism evidence="1 2">
    <name type="scientific">Candidatus Dehalogenimonas loeffleri</name>
    <dbReference type="NCBI Taxonomy" id="3127115"/>
    <lineage>
        <taxon>Bacteria</taxon>
        <taxon>Bacillati</taxon>
        <taxon>Chloroflexota</taxon>
        <taxon>Dehalococcoidia</taxon>
        <taxon>Dehalococcoidales</taxon>
        <taxon>Dehalococcoidaceae</taxon>
        <taxon>Dehalogenimonas</taxon>
    </lineage>
</organism>
<evidence type="ECO:0008006" key="3">
    <source>
        <dbReference type="Google" id="ProtNLM"/>
    </source>
</evidence>